<gene>
    <name evidence="1" type="ORF">C4532_00755</name>
</gene>
<accession>A0A419F9C0</accession>
<name>A0A419F9C0_9BACT</name>
<dbReference type="EMBL" id="QZKI01000005">
    <property type="protein sequence ID" value="RJP75290.1"/>
    <property type="molecule type" value="Genomic_DNA"/>
</dbReference>
<evidence type="ECO:0000313" key="2">
    <source>
        <dbReference type="Proteomes" id="UP000285961"/>
    </source>
</evidence>
<dbReference type="AlphaFoldDB" id="A0A419F9C0"/>
<dbReference type="Proteomes" id="UP000285961">
    <property type="component" value="Unassembled WGS sequence"/>
</dbReference>
<dbReference type="SUPFAM" id="SSF47781">
    <property type="entry name" value="RuvA domain 2-like"/>
    <property type="match status" value="1"/>
</dbReference>
<sequence>MLAALGVLVILGLLASVFLAHMRLETAYAARDANNLKAHYMAVAGVEDVIARLSADSPVVDAYSDAWWPGDSPEMIPLGDGGYTLTVQDESARINVLSASPQTLSTILGGNREALAAIVDFRSSAKVFAVEDLGSAGIGADALTRAIALCTVLGDGKVNVNTASADVIQALPGMDANAAQATVEFRRGADGQEGTRDDFVFAAPDDLAKVPGLTPLRVAPSLPLIKVNSNIFRVEAAGSVRLGTRVVSNKRVIAVLERKDGQNVEIISWESS</sequence>
<evidence type="ECO:0000313" key="1">
    <source>
        <dbReference type="EMBL" id="RJP75290.1"/>
    </source>
</evidence>
<evidence type="ECO:0008006" key="3">
    <source>
        <dbReference type="Google" id="ProtNLM"/>
    </source>
</evidence>
<comment type="caution">
    <text evidence="1">The sequence shown here is derived from an EMBL/GenBank/DDBJ whole genome shotgun (WGS) entry which is preliminary data.</text>
</comment>
<proteinExistence type="predicted"/>
<organism evidence="1 2">
    <name type="scientific">Candidatus Abyssobacteria bacterium SURF_17</name>
    <dbReference type="NCBI Taxonomy" id="2093361"/>
    <lineage>
        <taxon>Bacteria</taxon>
        <taxon>Pseudomonadati</taxon>
        <taxon>Candidatus Hydrogenedentota</taxon>
        <taxon>Candidatus Abyssobacteria</taxon>
    </lineage>
</organism>
<dbReference type="InterPro" id="IPR010994">
    <property type="entry name" value="RuvA_2-like"/>
</dbReference>
<dbReference type="Gene3D" id="1.10.150.320">
    <property type="entry name" value="Photosystem II 12 kDa extrinsic protein"/>
    <property type="match status" value="1"/>
</dbReference>
<dbReference type="Pfam" id="PF12836">
    <property type="entry name" value="HHH_3"/>
    <property type="match status" value="1"/>
</dbReference>
<reference evidence="1 2" key="1">
    <citation type="journal article" date="2017" name="ISME J.">
        <title>Energy and carbon metabolisms in a deep terrestrial subsurface fluid microbial community.</title>
        <authorList>
            <person name="Momper L."/>
            <person name="Jungbluth S.P."/>
            <person name="Lee M.D."/>
            <person name="Amend J.P."/>
        </authorList>
    </citation>
    <scope>NUCLEOTIDE SEQUENCE [LARGE SCALE GENOMIC DNA]</scope>
    <source>
        <strain evidence="1">SURF_17</strain>
    </source>
</reference>
<protein>
    <recommendedName>
        <fullName evidence="3">General secretion pathway protein GspK</fullName>
    </recommendedName>
</protein>